<evidence type="ECO:0000256" key="1">
    <source>
        <dbReference type="ARBA" id="ARBA00000582"/>
    </source>
</evidence>
<dbReference type="SUPFAM" id="SSF52540">
    <property type="entry name" value="P-loop containing nucleoside triphosphate hydrolases"/>
    <property type="match status" value="1"/>
</dbReference>
<gene>
    <name evidence="11" type="ORF">NAV_LOCUS6739</name>
</gene>
<keyword evidence="8 10" id="KW-0067">ATP-binding</keyword>
<dbReference type="Proteomes" id="UP000276991">
    <property type="component" value="Unassembled WGS sequence"/>
</dbReference>
<evidence type="ECO:0000256" key="10">
    <source>
        <dbReference type="HAMAP-Rule" id="MF_03173"/>
    </source>
</evidence>
<accession>A0A498SI48</accession>
<comment type="similarity">
    <text evidence="10">Belongs to the adenylate kinase family. AK6 subfamily.</text>
</comment>
<feature type="binding site" evidence="10">
    <location>
        <position position="23"/>
    </location>
    <ligand>
        <name>ATP</name>
        <dbReference type="ChEBI" id="CHEBI:30616"/>
    </ligand>
</feature>
<feature type="region of interest" description="LID" evidence="10">
    <location>
        <begin position="116"/>
        <end position="126"/>
    </location>
</feature>
<dbReference type="GO" id="GO:0042274">
    <property type="term" value="P:ribosomal small subunit biogenesis"/>
    <property type="evidence" value="ECO:0007669"/>
    <property type="project" value="UniProtKB-UniRule"/>
</dbReference>
<feature type="binding site" evidence="10">
    <location>
        <position position="19"/>
    </location>
    <ligand>
        <name>ATP</name>
        <dbReference type="ChEBI" id="CHEBI:30616"/>
    </ligand>
</feature>
<reference evidence="11 12" key="1">
    <citation type="submission" date="2018-08" db="EMBL/GenBank/DDBJ databases">
        <authorList>
            <person name="Laetsch R D."/>
            <person name="Stevens L."/>
            <person name="Kumar S."/>
            <person name="Blaxter L. M."/>
        </authorList>
    </citation>
    <scope>NUCLEOTIDE SEQUENCE [LARGE SCALE GENOMIC DNA]</scope>
</reference>
<dbReference type="PANTHER" id="PTHR12595:SF0">
    <property type="entry name" value="ADENYLATE KINASE ISOENZYME 6"/>
    <property type="match status" value="1"/>
</dbReference>
<dbReference type="Gene3D" id="3.40.50.300">
    <property type="entry name" value="P-loop containing nucleotide triphosphate hydrolases"/>
    <property type="match status" value="1"/>
</dbReference>
<feature type="binding site" evidence="10">
    <location>
        <position position="24"/>
    </location>
    <ligand>
        <name>ATP</name>
        <dbReference type="ChEBI" id="CHEBI:30616"/>
    </ligand>
</feature>
<comment type="catalytic activity">
    <reaction evidence="10">
        <text>ATP + H2O = ADP + phosphate + H(+)</text>
        <dbReference type="Rhea" id="RHEA:13065"/>
        <dbReference type="ChEBI" id="CHEBI:15377"/>
        <dbReference type="ChEBI" id="CHEBI:15378"/>
        <dbReference type="ChEBI" id="CHEBI:30616"/>
        <dbReference type="ChEBI" id="CHEBI:43474"/>
        <dbReference type="ChEBI" id="CHEBI:456216"/>
    </reaction>
</comment>
<feature type="region of interest" description="NMPbind" evidence="10">
    <location>
        <begin position="39"/>
        <end position="62"/>
    </location>
</feature>
<keyword evidence="7 10" id="KW-0418">Kinase</keyword>
<dbReference type="AlphaFoldDB" id="A0A498SI48"/>
<keyword evidence="9 10" id="KW-0539">Nucleus</keyword>
<evidence type="ECO:0000256" key="3">
    <source>
        <dbReference type="ARBA" id="ARBA00022517"/>
    </source>
</evidence>
<protein>
    <recommendedName>
        <fullName evidence="10">Adenylate kinase isoenzyme 6 homolog</fullName>
        <shortName evidence="10">AK6</shortName>
        <ecNumber evidence="10">2.7.4.3</ecNumber>
    </recommendedName>
    <alternativeName>
        <fullName evidence="10">Dual activity adenylate kinase/ATPase</fullName>
        <shortName evidence="10">AK/ATPase</shortName>
    </alternativeName>
</protein>
<sequence length="302" mass="35110">MSTSETRQKPNLLITGTPGTGKTTLCEILSTKLGFNYINCSEEIVENNLYSEYDDEFSSHVLDEDKFLDHIEDRMNSDSGGYIVDYHGCDLFPERWFDFIFVLRCNNTILYDRLSARGYSSKKIVENIECEIFGLLLEEAKDSYDEDIVYELQNETVEQMSDNLERICHGRKMCKMWERIRFGARWCSAERTALAMRGIDLKNVKSIHFSLDPFYDDCHSLRAFWFLMSSPHVRRTNPSTKIDCNIRNDRQPPYFCANLNDGKKLLFRTSGMHVMDLTMTFNRLLGNPEFGKSGIRPLPKID</sequence>
<dbReference type="FunFam" id="3.40.50.300:FF:000372">
    <property type="entry name" value="Adenylate kinase isoenzyme 6 homolog"/>
    <property type="match status" value="1"/>
</dbReference>
<evidence type="ECO:0000256" key="9">
    <source>
        <dbReference type="ARBA" id="ARBA00023242"/>
    </source>
</evidence>
<comment type="subcellular location">
    <subcellularLocation>
        <location evidence="10">Cytoplasm</location>
    </subcellularLocation>
    <subcellularLocation>
        <location evidence="10">Nucleus</location>
    </subcellularLocation>
</comment>
<comment type="caution">
    <text evidence="10">Lacks conserved residue(s) required for the propagation of feature annotation.</text>
</comment>
<dbReference type="OrthoDB" id="10251185at2759"/>
<organism evidence="11 12">
    <name type="scientific">Acanthocheilonema viteae</name>
    <name type="common">Filarial nematode worm</name>
    <name type="synonym">Dipetalonema viteae</name>
    <dbReference type="NCBI Taxonomy" id="6277"/>
    <lineage>
        <taxon>Eukaryota</taxon>
        <taxon>Metazoa</taxon>
        <taxon>Ecdysozoa</taxon>
        <taxon>Nematoda</taxon>
        <taxon>Chromadorea</taxon>
        <taxon>Rhabditida</taxon>
        <taxon>Spirurina</taxon>
        <taxon>Spiruromorpha</taxon>
        <taxon>Filarioidea</taxon>
        <taxon>Onchocercidae</taxon>
        <taxon>Acanthocheilonema</taxon>
    </lineage>
</organism>
<evidence type="ECO:0000256" key="4">
    <source>
        <dbReference type="ARBA" id="ARBA00022552"/>
    </source>
</evidence>
<evidence type="ECO:0000256" key="7">
    <source>
        <dbReference type="ARBA" id="ARBA00022777"/>
    </source>
</evidence>
<dbReference type="HAMAP" id="MF_00039">
    <property type="entry name" value="Adenylate_kinase_AK6"/>
    <property type="match status" value="1"/>
</dbReference>
<name>A0A498SI48_ACAVI</name>
<dbReference type="InterPro" id="IPR027417">
    <property type="entry name" value="P-loop_NTPase"/>
</dbReference>
<evidence type="ECO:0000256" key="5">
    <source>
        <dbReference type="ARBA" id="ARBA00022679"/>
    </source>
</evidence>
<dbReference type="GO" id="GO:0004017">
    <property type="term" value="F:AMP kinase activity"/>
    <property type="evidence" value="ECO:0007669"/>
    <property type="project" value="UniProtKB-UniRule"/>
</dbReference>
<comment type="function">
    <text evidence="10">Broad-specificity nucleoside monophosphate (NMP) kinase that catalyzes the reversible transfer of the terminal phosphate group between nucleoside triphosphates and monophosphates. Has also ATPase activity. Involved in the late cytoplasmic maturation steps of the 40S ribosomal particles, specifically 18S rRNA maturation. While NMP activity is not required for ribosome maturation, ATPase activity is. Associates transiently with small ribosomal subunit protein uS11. ATP hydrolysis breaks the interaction with uS11. May temporarily remove uS11 from the ribosome to enable a conformational change of the ribosomal RNA that is needed for the final maturation step of the small ribosomal subunit. Its NMP activity may have a role in nuclear energy homeostasis.</text>
</comment>
<dbReference type="STRING" id="6277.A0A498SI48"/>
<keyword evidence="5 10" id="KW-0808">Transferase</keyword>
<keyword evidence="2 10" id="KW-0963">Cytoplasm</keyword>
<keyword evidence="3 10" id="KW-0690">Ribosome biogenesis</keyword>
<evidence type="ECO:0000313" key="12">
    <source>
        <dbReference type="Proteomes" id="UP000276991"/>
    </source>
</evidence>
<evidence type="ECO:0000256" key="8">
    <source>
        <dbReference type="ARBA" id="ARBA00022840"/>
    </source>
</evidence>
<dbReference type="InterPro" id="IPR020618">
    <property type="entry name" value="Adenyl_kinase_AK6"/>
</dbReference>
<dbReference type="GO" id="GO:0016887">
    <property type="term" value="F:ATP hydrolysis activity"/>
    <property type="evidence" value="ECO:0007669"/>
    <property type="project" value="UniProtKB-UniRule"/>
</dbReference>
<dbReference type="EC" id="2.7.4.3" evidence="10"/>
<feature type="binding site" evidence="10">
    <location>
        <position position="21"/>
    </location>
    <ligand>
        <name>ATP</name>
        <dbReference type="ChEBI" id="CHEBI:30616"/>
    </ligand>
</feature>
<feature type="binding site" evidence="10">
    <location>
        <position position="22"/>
    </location>
    <ligand>
        <name>ATP</name>
        <dbReference type="ChEBI" id="CHEBI:30616"/>
    </ligand>
</feature>
<evidence type="ECO:0000313" key="11">
    <source>
        <dbReference type="EMBL" id="VBB31948.1"/>
    </source>
</evidence>
<keyword evidence="6 10" id="KW-0547">Nucleotide-binding</keyword>
<proteinExistence type="inferred from homology"/>
<dbReference type="GO" id="GO:0005737">
    <property type="term" value="C:cytoplasm"/>
    <property type="evidence" value="ECO:0007669"/>
    <property type="project" value="UniProtKB-SubCell"/>
</dbReference>
<dbReference type="PANTHER" id="PTHR12595">
    <property type="entry name" value="POS9-ACTIVATING FACTOR FAP7-RELATED"/>
    <property type="match status" value="1"/>
</dbReference>
<keyword evidence="4 10" id="KW-0698">rRNA processing</keyword>
<comment type="subunit">
    <text evidence="10">Monomer and homodimer. Interacts with small ribosomal subunit protein uS11. Not a structural component of 43S pre-ribosomes, but transiently interacts with them by binding to uS11.</text>
</comment>
<dbReference type="GO" id="GO:0005634">
    <property type="term" value="C:nucleus"/>
    <property type="evidence" value="ECO:0007669"/>
    <property type="project" value="UniProtKB-SubCell"/>
</dbReference>
<dbReference type="GO" id="GO:0006364">
    <property type="term" value="P:rRNA processing"/>
    <property type="evidence" value="ECO:0007669"/>
    <property type="project" value="UniProtKB-KW"/>
</dbReference>
<comment type="catalytic activity">
    <reaction evidence="1 10">
        <text>AMP + ATP = 2 ADP</text>
        <dbReference type="Rhea" id="RHEA:12973"/>
        <dbReference type="ChEBI" id="CHEBI:30616"/>
        <dbReference type="ChEBI" id="CHEBI:456215"/>
        <dbReference type="ChEBI" id="CHEBI:456216"/>
        <dbReference type="EC" id="2.7.4.3"/>
    </reaction>
</comment>
<dbReference type="Gene3D" id="3.40.30.10">
    <property type="entry name" value="Glutaredoxin"/>
    <property type="match status" value="1"/>
</dbReference>
<dbReference type="GO" id="GO:0005524">
    <property type="term" value="F:ATP binding"/>
    <property type="evidence" value="ECO:0007669"/>
    <property type="project" value="UniProtKB-KW"/>
</dbReference>
<evidence type="ECO:0000256" key="2">
    <source>
        <dbReference type="ARBA" id="ARBA00022490"/>
    </source>
</evidence>
<feature type="binding site" evidence="10">
    <location>
        <position position="117"/>
    </location>
    <ligand>
        <name>ATP</name>
        <dbReference type="ChEBI" id="CHEBI:30616"/>
    </ligand>
</feature>
<keyword evidence="12" id="KW-1185">Reference proteome</keyword>
<dbReference type="EMBL" id="UPTC01001466">
    <property type="protein sequence ID" value="VBB31948.1"/>
    <property type="molecule type" value="Genomic_DNA"/>
</dbReference>
<evidence type="ECO:0000256" key="6">
    <source>
        <dbReference type="ARBA" id="ARBA00022741"/>
    </source>
</evidence>
<dbReference type="Pfam" id="PF13238">
    <property type="entry name" value="AAA_18"/>
    <property type="match status" value="1"/>
</dbReference>